<dbReference type="AlphaFoldDB" id="A0A1M7JGH0"/>
<keyword evidence="8" id="KW-1185">Reference proteome</keyword>
<dbReference type="InterPro" id="IPR045078">
    <property type="entry name" value="TST/MPST-like"/>
</dbReference>
<sequence length="325" mass="34781">MMYRLISTIALLVATGSAYAVEVEPLVSPQWLDEHLQDDNLVVLDIRSSVDNGGDRSSFEKAHIPGSIYSSYTEDGWRETRDGVQGMMPPVASLERLIGGLGITNDDTVVIVPAGTGATDFGSAARVFWTFKVLSHDEVTILDGGLVGWKEAGLEVASGEARYPDPARFAAELDDSLLATTDEVEAAGESRVQLVDARPEGFFSGDTQSPATAAPGTIPGSLNLPYEQFLHDDQGAWHLDTAEVSARLQAAELSGDTPMVSFCNTGHWAATDWFVLSQIAGFEDVALYDGSMAEWSQDESRPIQVAKRGLGKVLDALGIGDDNEG</sequence>
<protein>
    <submittedName>
        <fullName evidence="5 6">Sulfurtransferase</fullName>
    </submittedName>
</protein>
<dbReference type="RefSeq" id="WP_073436174.1">
    <property type="nucleotide sequence ID" value="NZ_BJXU01000099.1"/>
</dbReference>
<evidence type="ECO:0000256" key="1">
    <source>
        <dbReference type="ARBA" id="ARBA00022679"/>
    </source>
</evidence>
<keyword evidence="6" id="KW-0670">Pyruvate</keyword>
<keyword evidence="2" id="KW-0677">Repeat</keyword>
<dbReference type="PANTHER" id="PTHR11364:SF27">
    <property type="entry name" value="SULFURTRANSFERASE"/>
    <property type="match status" value="1"/>
</dbReference>
<feature type="domain" description="Rhodanese" evidence="4">
    <location>
        <begin position="188"/>
        <end position="304"/>
    </location>
</feature>
<evidence type="ECO:0000256" key="3">
    <source>
        <dbReference type="SAM" id="SignalP"/>
    </source>
</evidence>
<dbReference type="Gene3D" id="3.40.250.10">
    <property type="entry name" value="Rhodanese-like domain"/>
    <property type="match status" value="2"/>
</dbReference>
<dbReference type="EMBL" id="FRCA01000009">
    <property type="protein sequence ID" value="SHM51883.1"/>
    <property type="molecule type" value="Genomic_DNA"/>
</dbReference>
<dbReference type="STRING" id="44933.SAMN05660971_03145"/>
<evidence type="ECO:0000313" key="7">
    <source>
        <dbReference type="Proteomes" id="UP000184123"/>
    </source>
</evidence>
<gene>
    <name evidence="5" type="ORF">HCU01_25830</name>
    <name evidence="6" type="ORF">SAMN05660971_03145</name>
</gene>
<dbReference type="Proteomes" id="UP000321726">
    <property type="component" value="Unassembled WGS sequence"/>
</dbReference>
<dbReference type="SUPFAM" id="SSF52821">
    <property type="entry name" value="Rhodanese/Cell cycle control phosphatase"/>
    <property type="match status" value="2"/>
</dbReference>
<dbReference type="OrthoDB" id="9781034at2"/>
<evidence type="ECO:0000256" key="2">
    <source>
        <dbReference type="ARBA" id="ARBA00022737"/>
    </source>
</evidence>
<organism evidence="6 7">
    <name type="scientific">Halomonas cupida</name>
    <dbReference type="NCBI Taxonomy" id="44933"/>
    <lineage>
        <taxon>Bacteria</taxon>
        <taxon>Pseudomonadati</taxon>
        <taxon>Pseudomonadota</taxon>
        <taxon>Gammaproteobacteria</taxon>
        <taxon>Oceanospirillales</taxon>
        <taxon>Halomonadaceae</taxon>
        <taxon>Halomonas</taxon>
    </lineage>
</organism>
<dbReference type="CDD" id="cd01449">
    <property type="entry name" value="TST_Repeat_2"/>
    <property type="match status" value="1"/>
</dbReference>
<proteinExistence type="predicted"/>
<evidence type="ECO:0000313" key="6">
    <source>
        <dbReference type="EMBL" id="SHM51883.1"/>
    </source>
</evidence>
<reference evidence="6 7" key="1">
    <citation type="submission" date="2016-11" db="EMBL/GenBank/DDBJ databases">
        <authorList>
            <person name="Jaros S."/>
            <person name="Januszkiewicz K."/>
            <person name="Wedrychowicz H."/>
        </authorList>
    </citation>
    <scope>NUCLEOTIDE SEQUENCE [LARGE SCALE GENOMIC DNA]</scope>
    <source>
        <strain evidence="6 7">DSM 4740</strain>
    </source>
</reference>
<reference evidence="5 8" key="2">
    <citation type="submission" date="2019-07" db="EMBL/GenBank/DDBJ databases">
        <title>Whole genome shotgun sequence of Halomonas cupida NBRC 102219.</title>
        <authorList>
            <person name="Hosoyama A."/>
            <person name="Uohara A."/>
            <person name="Ohji S."/>
            <person name="Ichikawa N."/>
        </authorList>
    </citation>
    <scope>NUCLEOTIDE SEQUENCE [LARGE SCALE GENOMIC DNA]</scope>
    <source>
        <strain evidence="5 8">NBRC 102219</strain>
    </source>
</reference>
<dbReference type="Pfam" id="PF00581">
    <property type="entry name" value="Rhodanese"/>
    <property type="match status" value="2"/>
</dbReference>
<dbReference type="PROSITE" id="PS50206">
    <property type="entry name" value="RHODANESE_3"/>
    <property type="match status" value="2"/>
</dbReference>
<dbReference type="Proteomes" id="UP000184123">
    <property type="component" value="Unassembled WGS sequence"/>
</dbReference>
<dbReference type="InterPro" id="IPR001763">
    <property type="entry name" value="Rhodanese-like_dom"/>
</dbReference>
<evidence type="ECO:0000259" key="4">
    <source>
        <dbReference type="PROSITE" id="PS50206"/>
    </source>
</evidence>
<dbReference type="CDD" id="cd01448">
    <property type="entry name" value="TST_Repeat_1"/>
    <property type="match status" value="1"/>
</dbReference>
<feature type="signal peptide" evidence="3">
    <location>
        <begin position="1"/>
        <end position="20"/>
    </location>
</feature>
<keyword evidence="1 6" id="KW-0808">Transferase</keyword>
<dbReference type="InterPro" id="IPR036873">
    <property type="entry name" value="Rhodanese-like_dom_sf"/>
</dbReference>
<feature type="domain" description="Rhodanese" evidence="4">
    <location>
        <begin position="37"/>
        <end position="158"/>
    </location>
</feature>
<evidence type="ECO:0000313" key="5">
    <source>
        <dbReference type="EMBL" id="GEN24634.1"/>
    </source>
</evidence>
<dbReference type="GO" id="GO:0004792">
    <property type="term" value="F:thiosulfate-cyanide sulfurtransferase activity"/>
    <property type="evidence" value="ECO:0007669"/>
    <property type="project" value="TreeGrafter"/>
</dbReference>
<dbReference type="SMART" id="SM00450">
    <property type="entry name" value="RHOD"/>
    <property type="match status" value="2"/>
</dbReference>
<accession>A0A1M7JGH0</accession>
<feature type="chain" id="PRO_5013314457" evidence="3">
    <location>
        <begin position="21"/>
        <end position="325"/>
    </location>
</feature>
<evidence type="ECO:0000313" key="8">
    <source>
        <dbReference type="Proteomes" id="UP000321726"/>
    </source>
</evidence>
<keyword evidence="3" id="KW-0732">Signal</keyword>
<dbReference type="PANTHER" id="PTHR11364">
    <property type="entry name" value="THIOSULFATE SULFERTANSFERASE"/>
    <property type="match status" value="1"/>
</dbReference>
<name>A0A1M7JGH0_9GAMM</name>
<dbReference type="EMBL" id="BJXU01000099">
    <property type="protein sequence ID" value="GEN24634.1"/>
    <property type="molecule type" value="Genomic_DNA"/>
</dbReference>